<dbReference type="OrthoDB" id="40379at10239"/>
<dbReference type="KEGG" id="vg:3260342"/>
<sequence length="56" mass="6790">MAKVTYRGCQYDTETPKQEFRSWHRKVDTQEHVYRGSHYYPIQTMDSDTKEAIYDV</sequence>
<organism evidence="1 3">
    <name type="scientific">Synechococcus phage S-PM2</name>
    <dbReference type="NCBI Taxonomy" id="238854"/>
    <lineage>
        <taxon>Viruses</taxon>
        <taxon>Duplodnaviria</taxon>
        <taxon>Heunggongvirae</taxon>
        <taxon>Uroviricota</taxon>
        <taxon>Caudoviricetes</taxon>
        <taxon>Pantevenvirales</taxon>
        <taxon>Kyanoviridae</taxon>
        <taxon>Nodensvirus</taxon>
        <taxon>Nodensvirus spm2</taxon>
    </lineage>
</organism>
<dbReference type="EMBL" id="LN828717">
    <property type="protein sequence ID" value="CFW42403.1"/>
    <property type="molecule type" value="Genomic_DNA"/>
</dbReference>
<reference evidence="1 3" key="2">
    <citation type="journal article" date="2005" name="J. Bacteriol.">
        <title>The genome of S-PM2, a 'photosynthetic' T4-type bacteriophage that infects marine Synechococcus strains.</title>
        <authorList>
            <person name="Mann N.H."/>
            <person name="Clokie M.R."/>
            <person name="Millard A."/>
            <person name="Cook A."/>
            <person name="Wilson W.H."/>
            <person name="Wheatley P.J."/>
            <person name="Letarov A."/>
            <person name="Krisch H.M."/>
        </authorList>
    </citation>
    <scope>NUCLEOTIDE SEQUENCE</scope>
</reference>
<reference evidence="2" key="4">
    <citation type="submission" date="2015-02" db="EMBL/GenBank/DDBJ databases">
        <authorList>
            <person name="Chooi Y.-H."/>
        </authorList>
    </citation>
    <scope>NUCLEOTIDE SEQUENCE</scope>
</reference>
<proteinExistence type="predicted"/>
<evidence type="ECO:0000313" key="4">
    <source>
        <dbReference type="Proteomes" id="UP000246186"/>
    </source>
</evidence>
<dbReference type="EMBL" id="AJ630128">
    <property type="protein sequence ID" value="CAF34255.1"/>
    <property type="molecule type" value="Genomic_DNA"/>
</dbReference>
<reference evidence="1 3" key="1">
    <citation type="journal article" date="2004" name="Proc. Natl. Acad. Sci. U.S.A.">
        <title>Genetic organization of the psbAD region in phages infecting marine Synechococcus strains.</title>
        <authorList>
            <person name="Millard A."/>
            <person name="Clokie M.R."/>
            <person name="Shub D.A."/>
            <person name="Mann N.H."/>
        </authorList>
    </citation>
    <scope>NUCLEOTIDE SEQUENCE [LARGE SCALE GENOMIC DNA]</scope>
</reference>
<dbReference type="Proteomes" id="UP000246186">
    <property type="component" value="Genome"/>
</dbReference>
<organismHost>
    <name type="scientific">Synechococcus</name>
    <dbReference type="NCBI Taxonomy" id="1129"/>
</organismHost>
<evidence type="ECO:0000313" key="1">
    <source>
        <dbReference type="EMBL" id="CAF34255.1"/>
    </source>
</evidence>
<dbReference type="RefSeq" id="YP_195225.1">
    <property type="nucleotide sequence ID" value="NC_006820.1"/>
</dbReference>
<accession>Q5GQE7</accession>
<reference evidence="2 4" key="3">
    <citation type="journal article" date="2015" name="PLoS ONE">
        <title>Spontaneous Deletion of an "ORFanage" Region Facilitates Host Adaptation in a "Photosynthetic" Cyanophage.</title>
        <authorList>
            <person name="Puxty R.J."/>
            <person name="Perez-Sepulveda B."/>
            <person name="Rihtman B."/>
            <person name="Evans D.J."/>
            <person name="Millard A.D."/>
            <person name="Scanlan D.J."/>
        </authorList>
    </citation>
    <scope>NUCLEOTIDE SEQUENCE [LARGE SCALE GENOMIC DNA]</scope>
</reference>
<keyword evidence="3" id="KW-1185">Reference proteome</keyword>
<dbReference type="Proteomes" id="UP000000994">
    <property type="component" value="Segment"/>
</dbReference>
<evidence type="ECO:0000313" key="3">
    <source>
        <dbReference type="Proteomes" id="UP000000994"/>
    </source>
</evidence>
<gene>
    <name evidence="2" type="ORF">S-PM2d190</name>
    <name evidence="1" type="ORF">S-PM2p190</name>
</gene>
<evidence type="ECO:0000313" key="2">
    <source>
        <dbReference type="EMBL" id="CFW42403.1"/>
    </source>
</evidence>
<protein>
    <submittedName>
        <fullName evidence="1">Hypothetical-Protein / belonging to T4-LIKE GC: 872</fullName>
    </submittedName>
</protein>
<name>Q5GQE7_BPSYP</name>